<evidence type="ECO:0000313" key="3">
    <source>
        <dbReference type="Proteomes" id="UP001611397"/>
    </source>
</evidence>
<proteinExistence type="predicted"/>
<evidence type="ECO:0000313" key="2">
    <source>
        <dbReference type="EMBL" id="MFI2160340.1"/>
    </source>
</evidence>
<keyword evidence="3" id="KW-1185">Reference proteome</keyword>
<protein>
    <submittedName>
        <fullName evidence="2">Uncharacterized protein</fullName>
    </submittedName>
</protein>
<reference evidence="2 3" key="1">
    <citation type="submission" date="2024-10" db="EMBL/GenBank/DDBJ databases">
        <title>The Natural Products Discovery Center: Release of the First 8490 Sequenced Strains for Exploring Actinobacteria Biosynthetic Diversity.</title>
        <authorList>
            <person name="Kalkreuter E."/>
            <person name="Kautsar S.A."/>
            <person name="Yang D."/>
            <person name="Bader C.D."/>
            <person name="Teijaro C.N."/>
            <person name="Fluegel L."/>
            <person name="Davis C.M."/>
            <person name="Simpson J.R."/>
            <person name="Lauterbach L."/>
            <person name="Steele A.D."/>
            <person name="Gui C."/>
            <person name="Meng S."/>
            <person name="Li G."/>
            <person name="Viehrig K."/>
            <person name="Ye F."/>
            <person name="Su P."/>
            <person name="Kiefer A.F."/>
            <person name="Nichols A."/>
            <person name="Cepeda A.J."/>
            <person name="Yan W."/>
            <person name="Fan B."/>
            <person name="Jiang Y."/>
            <person name="Adhikari A."/>
            <person name="Zheng C.-J."/>
            <person name="Schuster L."/>
            <person name="Cowan T.M."/>
            <person name="Smanski M.J."/>
            <person name="Chevrette M.G."/>
            <person name="De Carvalho L.P.S."/>
            <person name="Shen B."/>
        </authorList>
    </citation>
    <scope>NUCLEOTIDE SEQUENCE [LARGE SCALE GENOMIC DNA]</scope>
    <source>
        <strain evidence="2 3">NPDC020295</strain>
    </source>
</reference>
<dbReference type="RefSeq" id="WP_014669435.1">
    <property type="nucleotide sequence ID" value="NZ_JBIRUT010000019.1"/>
</dbReference>
<feature type="region of interest" description="Disordered" evidence="1">
    <location>
        <begin position="1"/>
        <end position="44"/>
    </location>
</feature>
<feature type="compositionally biased region" description="Polar residues" evidence="1">
    <location>
        <begin position="1"/>
        <end position="14"/>
    </location>
</feature>
<comment type="caution">
    <text evidence="2">The sequence shown here is derived from an EMBL/GenBank/DDBJ whole genome shotgun (WGS) entry which is preliminary data.</text>
</comment>
<sequence>MSASRDGAQVSSLLAVQHAHREPAQPGRLRGPVGFVQQVPSGGQ</sequence>
<name>A0ABW7VHZ8_STROI</name>
<accession>A0ABW7VHZ8</accession>
<gene>
    <name evidence="2" type="ORF">ACH49L_32415</name>
</gene>
<evidence type="ECO:0000256" key="1">
    <source>
        <dbReference type="SAM" id="MobiDB-lite"/>
    </source>
</evidence>
<dbReference type="EMBL" id="JBIRWM010000019">
    <property type="protein sequence ID" value="MFI2160340.1"/>
    <property type="molecule type" value="Genomic_DNA"/>
</dbReference>
<dbReference type="Proteomes" id="UP001611397">
    <property type="component" value="Unassembled WGS sequence"/>
</dbReference>
<organism evidence="2 3">
    <name type="scientific">Streptomyces olivaceoviridis</name>
    <name type="common">Streptomyces corchorusii</name>
    <dbReference type="NCBI Taxonomy" id="1921"/>
    <lineage>
        <taxon>Bacteria</taxon>
        <taxon>Bacillati</taxon>
        <taxon>Actinomycetota</taxon>
        <taxon>Actinomycetes</taxon>
        <taxon>Kitasatosporales</taxon>
        <taxon>Streptomycetaceae</taxon>
        <taxon>Streptomyces</taxon>
    </lineage>
</organism>